<dbReference type="GO" id="GO:0016020">
    <property type="term" value="C:membrane"/>
    <property type="evidence" value="ECO:0007669"/>
    <property type="project" value="UniProtKB-SubCell"/>
</dbReference>
<dbReference type="Gramene" id="OE9A092473T1">
    <property type="protein sequence ID" value="OE9A092473C1"/>
    <property type="gene ID" value="OE9A092473"/>
</dbReference>
<keyword evidence="5" id="KW-0175">Coiled coil</keyword>
<evidence type="ECO:0000256" key="2">
    <source>
        <dbReference type="ARBA" id="ARBA00022692"/>
    </source>
</evidence>
<dbReference type="InterPro" id="IPR039306">
    <property type="entry name" value="MYOB"/>
</dbReference>
<evidence type="ECO:0000313" key="10">
    <source>
        <dbReference type="Proteomes" id="UP000594638"/>
    </source>
</evidence>
<dbReference type="GO" id="GO:0080115">
    <property type="term" value="F:myosin XI tail binding"/>
    <property type="evidence" value="ECO:0007669"/>
    <property type="project" value="UniProtKB-ARBA"/>
</dbReference>
<dbReference type="PROSITE" id="PS51775">
    <property type="entry name" value="GTD_BINDING"/>
    <property type="match status" value="1"/>
</dbReference>
<comment type="subcellular location">
    <subcellularLocation>
        <location evidence="1">Membrane</location>
        <topology evidence="1">Single-pass membrane protein</topology>
    </subcellularLocation>
</comment>
<sequence length="972" mass="110752">MAANKFASMFHRNSNKFTLVLMYAVLEWILILLLLLNSLFSYLIIKFAEYFGLNPPCLWCSRVDHIIEPSKDNKNFHRDLLCKVHAKEVSKLGYCSNHQKLVDSQYMCVDCLSSRPEFHGVSLTCSCCGVIFDNNICSSYKVMNPPWDVLESAHKEKVIENSGENENHLQEDYKSCEKISDFYTDLCDVEHGLENKNEAQILCAFGRDLNETEKGIEDKGSVSVYANEMKNLKGEEDEKIEAILEMEEEKGKDKAGNSTIYMEDKSVQVSIEEGKDFSLDISPQHLEFFLDNSGHRLVPVELIDLITGEQQSKNHAKDEDTDNHNHQETNSDSEVWLKTEVKMVVEDRFRREDTGRVLDFGFATHEDPKYMMLDSMEIEEDESSLVFHAKEFHLKTRDYEQDASFHIAQTPSQLIGDVQEVKAAEGEKNHSLVIPVSEEVARISNCGTEGDVSIGTEIPDLDITDKIQNRDYVLSYESTHEVPLTSFSSFTADYHGPLQVGEPKVVELKALTIWNSEHTTNEKPSFLLQLNDIDEDKFPDTPASTPTSADSLHHLHKKFPLLEKKDSATEESLDGSVTSELECGDGVVTIELLKSALRSERKTLRALYAELEEERSASAVAANQTMAMINRLQEEKAAMQMEALQYQRMMEEQSEYDQEALQLLNELMVKREKEKQELEKELEIYQKKVLEYETKEKMRILRKSRDGSTRSGFSSASFSNGEDSDGLSIDLNQEAKGEERFYSNLESSNQNTPVDAALNLYESLADFEEERLSILEQLKALEEKLLTLDIQEEQNFMNFRPMGDFHEENGNHVDENADANGNHIDEDTYFGGKANGHANDLTKEMNGKHHQPRRIAGSNGKRLLPLFDAISDENGYVFHNGNGFGFESNGVHNSYESKLELDNKKLVIEEEVDHLYERLQALEADGEFLKHCIGSLRKGDKGMDLLQEILHHLRDLRNVELRVRNLNDTTIV</sequence>
<comment type="caution">
    <text evidence="9">The sequence shown here is derived from an EMBL/GenBank/DDBJ whole genome shotgun (WGS) entry which is preliminary data.</text>
</comment>
<evidence type="ECO:0000256" key="6">
    <source>
        <dbReference type="SAM" id="MobiDB-lite"/>
    </source>
</evidence>
<accession>A0A8S0REN9</accession>
<name>A0A8S0REN9_OLEEU</name>
<feature type="compositionally biased region" description="Basic and acidic residues" evidence="6">
    <location>
        <begin position="315"/>
        <end position="332"/>
    </location>
</feature>
<dbReference type="EMBL" id="CACTIH010003615">
    <property type="protein sequence ID" value="CAA2978028.1"/>
    <property type="molecule type" value="Genomic_DNA"/>
</dbReference>
<keyword evidence="3 7" id="KW-1133">Transmembrane helix</keyword>
<organism evidence="9 10">
    <name type="scientific">Olea europaea subsp. europaea</name>
    <dbReference type="NCBI Taxonomy" id="158383"/>
    <lineage>
        <taxon>Eukaryota</taxon>
        <taxon>Viridiplantae</taxon>
        <taxon>Streptophyta</taxon>
        <taxon>Embryophyta</taxon>
        <taxon>Tracheophyta</taxon>
        <taxon>Spermatophyta</taxon>
        <taxon>Magnoliopsida</taxon>
        <taxon>eudicotyledons</taxon>
        <taxon>Gunneridae</taxon>
        <taxon>Pentapetalae</taxon>
        <taxon>asterids</taxon>
        <taxon>lamiids</taxon>
        <taxon>Lamiales</taxon>
        <taxon>Oleaceae</taxon>
        <taxon>Oleeae</taxon>
        <taxon>Olea</taxon>
    </lineage>
</organism>
<gene>
    <name evidence="9" type="ORF">OLEA9_A092473</name>
</gene>
<dbReference type="AlphaFoldDB" id="A0A8S0REN9"/>
<dbReference type="PANTHER" id="PTHR31448:SF3">
    <property type="entry name" value="MYOSIN-BINDING PROTEIN 2"/>
    <property type="match status" value="1"/>
</dbReference>
<feature type="compositionally biased region" description="Low complexity" evidence="6">
    <location>
        <begin position="709"/>
        <end position="719"/>
    </location>
</feature>
<proteinExistence type="predicted"/>
<keyword evidence="10" id="KW-1185">Reference proteome</keyword>
<dbReference type="OrthoDB" id="1888939at2759"/>
<dbReference type="Pfam" id="PF04576">
    <property type="entry name" value="Zein-binding"/>
    <property type="match status" value="1"/>
</dbReference>
<feature type="region of interest" description="Disordered" evidence="6">
    <location>
        <begin position="311"/>
        <end position="332"/>
    </location>
</feature>
<dbReference type="Proteomes" id="UP000594638">
    <property type="component" value="Unassembled WGS sequence"/>
</dbReference>
<evidence type="ECO:0000256" key="3">
    <source>
        <dbReference type="ARBA" id="ARBA00022989"/>
    </source>
</evidence>
<protein>
    <recommendedName>
        <fullName evidence="8">GTD-binding domain-containing protein</fullName>
    </recommendedName>
</protein>
<feature type="region of interest" description="Disordered" evidence="6">
    <location>
        <begin position="703"/>
        <end position="728"/>
    </location>
</feature>
<feature type="coiled-coil region" evidence="5">
    <location>
        <begin position="594"/>
        <end position="695"/>
    </location>
</feature>
<dbReference type="Gramene" id="OE9A092473T3">
    <property type="protein sequence ID" value="OE9A092473C3"/>
    <property type="gene ID" value="OE9A092473"/>
</dbReference>
<dbReference type="InterPro" id="IPR007656">
    <property type="entry name" value="GTD-bd"/>
</dbReference>
<evidence type="ECO:0000256" key="1">
    <source>
        <dbReference type="ARBA" id="ARBA00004167"/>
    </source>
</evidence>
<evidence type="ECO:0000313" key="9">
    <source>
        <dbReference type="EMBL" id="CAA2978028.1"/>
    </source>
</evidence>
<keyword evidence="2 7" id="KW-0812">Transmembrane</keyword>
<evidence type="ECO:0000259" key="8">
    <source>
        <dbReference type="PROSITE" id="PS51775"/>
    </source>
</evidence>
<reference evidence="9 10" key="1">
    <citation type="submission" date="2019-12" db="EMBL/GenBank/DDBJ databases">
        <authorList>
            <person name="Alioto T."/>
            <person name="Alioto T."/>
            <person name="Gomez Garrido J."/>
        </authorList>
    </citation>
    <scope>NUCLEOTIDE SEQUENCE [LARGE SCALE GENOMIC DNA]</scope>
</reference>
<evidence type="ECO:0000256" key="7">
    <source>
        <dbReference type="SAM" id="Phobius"/>
    </source>
</evidence>
<evidence type="ECO:0000256" key="5">
    <source>
        <dbReference type="SAM" id="Coils"/>
    </source>
</evidence>
<feature type="domain" description="GTD-binding" evidence="8">
    <location>
        <begin position="588"/>
        <end position="686"/>
    </location>
</feature>
<evidence type="ECO:0000256" key="4">
    <source>
        <dbReference type="ARBA" id="ARBA00023136"/>
    </source>
</evidence>
<keyword evidence="4 7" id="KW-0472">Membrane</keyword>
<dbReference type="PANTHER" id="PTHR31448">
    <property type="entry name" value="MYOSIN-BINDING PROTEIN 2"/>
    <property type="match status" value="1"/>
</dbReference>
<feature type="transmembrane region" description="Helical" evidence="7">
    <location>
        <begin position="20"/>
        <end position="45"/>
    </location>
</feature>